<dbReference type="SUPFAM" id="SSF103473">
    <property type="entry name" value="MFS general substrate transporter"/>
    <property type="match status" value="1"/>
</dbReference>
<feature type="transmembrane region" description="Helical" evidence="5">
    <location>
        <begin position="261"/>
        <end position="282"/>
    </location>
</feature>
<evidence type="ECO:0000256" key="3">
    <source>
        <dbReference type="ARBA" id="ARBA00022989"/>
    </source>
</evidence>
<keyword evidence="8" id="KW-1185">Reference proteome</keyword>
<feature type="transmembrane region" description="Helical" evidence="5">
    <location>
        <begin position="157"/>
        <end position="178"/>
    </location>
</feature>
<feature type="transmembrane region" description="Helical" evidence="5">
    <location>
        <begin position="101"/>
        <end position="120"/>
    </location>
</feature>
<evidence type="ECO:0000256" key="1">
    <source>
        <dbReference type="ARBA" id="ARBA00004141"/>
    </source>
</evidence>
<evidence type="ECO:0000259" key="6">
    <source>
        <dbReference type="PROSITE" id="PS50850"/>
    </source>
</evidence>
<sequence>MSELLYAIELVPDKRNESLPSPPRNSISVSDPVRALGDTKSVSGSSIQIPIDLEAGGLKEGRIIVIIAALTGVNFLGSLCNGFITIGLPRIASDLSLSEHLILWPSAVYYLTSSSCLLLAGSVADVIGNKRVNMLGCFLTSTFILACGLARTGIELIMFRAMQGIAVSLCLPTSVAIVANAAPSGRKRNIGFSCLGFVQPIGFSLGMVLEGVILDSVGWRFSYYLCGSLSLALFGVSLWALPRDAVIEGSTLAKLKQDIDWVGAIVVSISIGVFSYILATLTSSVSYISRPANIALLLISVIFVPVFVTWEARRERLHLPALIPNSLWRNTVFTSVCLTVLFSNAVANAMEVFCSLFFQEIQHTSALGASIRILPSLLVGFLIQLTTGLLIHRTSPYLLVLVALLLSSGAPLLMAVVSSHWPYWYAAFPAQLLSPLSCDIMFTIGLLAVSEEFPSHTQALAGAVFNTVAQFGTSLGLTLIAVVAACVTKKEGDRGMRREEELLAGYRAGFWTAFASMGLACIIGAFGLRKMGNVGVKRD</sequence>
<feature type="domain" description="Major facilitator superfamily (MFS) profile" evidence="6">
    <location>
        <begin position="66"/>
        <end position="532"/>
    </location>
</feature>
<keyword evidence="2 5" id="KW-0812">Transmembrane</keyword>
<dbReference type="PANTHER" id="PTHR42718:SF27">
    <property type="entry name" value="TRANSPORTER, PUTATIVE-RELATED"/>
    <property type="match status" value="1"/>
</dbReference>
<evidence type="ECO:0000256" key="2">
    <source>
        <dbReference type="ARBA" id="ARBA00022692"/>
    </source>
</evidence>
<dbReference type="GO" id="GO:0016020">
    <property type="term" value="C:membrane"/>
    <property type="evidence" value="ECO:0007669"/>
    <property type="project" value="UniProtKB-SubCell"/>
</dbReference>
<evidence type="ECO:0000256" key="5">
    <source>
        <dbReference type="SAM" id="Phobius"/>
    </source>
</evidence>
<feature type="transmembrane region" description="Helical" evidence="5">
    <location>
        <begin position="294"/>
        <end position="312"/>
    </location>
</feature>
<gene>
    <name evidence="7" type="ORF">K444DRAFT_663864</name>
</gene>
<dbReference type="Gene3D" id="1.20.1720.10">
    <property type="entry name" value="Multidrug resistance protein D"/>
    <property type="match status" value="1"/>
</dbReference>
<dbReference type="OrthoDB" id="440755at2759"/>
<dbReference type="InterPro" id="IPR020846">
    <property type="entry name" value="MFS_dom"/>
</dbReference>
<feature type="transmembrane region" description="Helical" evidence="5">
    <location>
        <begin position="468"/>
        <end position="487"/>
    </location>
</feature>
<feature type="transmembrane region" description="Helical" evidence="5">
    <location>
        <begin position="63"/>
        <end position="89"/>
    </location>
</feature>
<keyword evidence="3 5" id="KW-1133">Transmembrane helix</keyword>
<feature type="transmembrane region" description="Helical" evidence="5">
    <location>
        <begin position="508"/>
        <end position="528"/>
    </location>
</feature>
<dbReference type="RefSeq" id="XP_024736368.1">
    <property type="nucleotide sequence ID" value="XM_024886893.1"/>
</dbReference>
<dbReference type="PROSITE" id="PS50850">
    <property type="entry name" value="MFS"/>
    <property type="match status" value="1"/>
</dbReference>
<dbReference type="PANTHER" id="PTHR42718">
    <property type="entry name" value="MAJOR FACILITATOR SUPERFAMILY MULTIDRUG TRANSPORTER MFSC"/>
    <property type="match status" value="1"/>
</dbReference>
<dbReference type="Pfam" id="PF07690">
    <property type="entry name" value="MFS_1"/>
    <property type="match status" value="1"/>
</dbReference>
<accession>A0A2J6T8W0</accession>
<feature type="transmembrane region" description="Helical" evidence="5">
    <location>
        <begin position="132"/>
        <end position="150"/>
    </location>
</feature>
<name>A0A2J6T8W0_9HELO</name>
<feature type="transmembrane region" description="Helical" evidence="5">
    <location>
        <begin position="370"/>
        <end position="391"/>
    </location>
</feature>
<dbReference type="InterPro" id="IPR011701">
    <property type="entry name" value="MFS"/>
</dbReference>
<evidence type="ECO:0000256" key="4">
    <source>
        <dbReference type="ARBA" id="ARBA00023136"/>
    </source>
</evidence>
<comment type="subcellular location">
    <subcellularLocation>
        <location evidence="1">Membrane</location>
        <topology evidence="1">Multi-pass membrane protein</topology>
    </subcellularLocation>
</comment>
<reference evidence="7 8" key="1">
    <citation type="submission" date="2016-04" db="EMBL/GenBank/DDBJ databases">
        <title>A degradative enzymes factory behind the ericoid mycorrhizal symbiosis.</title>
        <authorList>
            <consortium name="DOE Joint Genome Institute"/>
            <person name="Martino E."/>
            <person name="Morin E."/>
            <person name="Grelet G."/>
            <person name="Kuo A."/>
            <person name="Kohler A."/>
            <person name="Daghino S."/>
            <person name="Barry K."/>
            <person name="Choi C."/>
            <person name="Cichocki N."/>
            <person name="Clum A."/>
            <person name="Copeland A."/>
            <person name="Hainaut M."/>
            <person name="Haridas S."/>
            <person name="Labutti K."/>
            <person name="Lindquist E."/>
            <person name="Lipzen A."/>
            <person name="Khouja H.-R."/>
            <person name="Murat C."/>
            <person name="Ohm R."/>
            <person name="Olson A."/>
            <person name="Spatafora J."/>
            <person name="Veneault-Fourrey C."/>
            <person name="Henrissat B."/>
            <person name="Grigoriev I."/>
            <person name="Martin F."/>
            <person name="Perotto S."/>
        </authorList>
    </citation>
    <scope>NUCLEOTIDE SEQUENCE [LARGE SCALE GENOMIC DNA]</scope>
    <source>
        <strain evidence="7 8">E</strain>
    </source>
</reference>
<dbReference type="InParanoid" id="A0A2J6T8W0"/>
<organism evidence="7 8">
    <name type="scientific">Hyaloscypha bicolor E</name>
    <dbReference type="NCBI Taxonomy" id="1095630"/>
    <lineage>
        <taxon>Eukaryota</taxon>
        <taxon>Fungi</taxon>
        <taxon>Dikarya</taxon>
        <taxon>Ascomycota</taxon>
        <taxon>Pezizomycotina</taxon>
        <taxon>Leotiomycetes</taxon>
        <taxon>Helotiales</taxon>
        <taxon>Hyaloscyphaceae</taxon>
        <taxon>Hyaloscypha</taxon>
        <taxon>Hyaloscypha bicolor</taxon>
    </lineage>
</organism>
<dbReference type="GO" id="GO:0022857">
    <property type="term" value="F:transmembrane transporter activity"/>
    <property type="evidence" value="ECO:0007669"/>
    <property type="project" value="InterPro"/>
</dbReference>
<dbReference type="AlphaFoldDB" id="A0A2J6T8W0"/>
<keyword evidence="4 5" id="KW-0472">Membrane</keyword>
<dbReference type="Proteomes" id="UP000235371">
    <property type="component" value="Unassembled WGS sequence"/>
</dbReference>
<feature type="transmembrane region" description="Helical" evidence="5">
    <location>
        <begin position="397"/>
        <end position="417"/>
    </location>
</feature>
<feature type="transmembrane region" description="Helical" evidence="5">
    <location>
        <begin position="221"/>
        <end position="241"/>
    </location>
</feature>
<dbReference type="InterPro" id="IPR036259">
    <property type="entry name" value="MFS_trans_sf"/>
</dbReference>
<evidence type="ECO:0000313" key="8">
    <source>
        <dbReference type="Proteomes" id="UP000235371"/>
    </source>
</evidence>
<dbReference type="EMBL" id="KZ613816">
    <property type="protein sequence ID" value="PMD59464.1"/>
    <property type="molecule type" value="Genomic_DNA"/>
</dbReference>
<dbReference type="Gene3D" id="1.20.1250.20">
    <property type="entry name" value="MFS general substrate transporter like domains"/>
    <property type="match status" value="1"/>
</dbReference>
<feature type="transmembrane region" description="Helical" evidence="5">
    <location>
        <begin position="190"/>
        <end position="209"/>
    </location>
</feature>
<evidence type="ECO:0000313" key="7">
    <source>
        <dbReference type="EMBL" id="PMD59464.1"/>
    </source>
</evidence>
<proteinExistence type="predicted"/>
<protein>
    <submittedName>
        <fullName evidence="7">MFS general substrate transporter</fullName>
    </submittedName>
</protein>
<feature type="transmembrane region" description="Helical" evidence="5">
    <location>
        <begin position="332"/>
        <end position="358"/>
    </location>
</feature>
<dbReference type="GeneID" id="36594970"/>